<keyword evidence="6" id="KW-0175">Coiled coil</keyword>
<comment type="similarity">
    <text evidence="1">Belongs to the disease resistance NB-LRR family.</text>
</comment>
<dbReference type="CDD" id="cd14798">
    <property type="entry name" value="RX-CC_like"/>
    <property type="match status" value="1"/>
</dbReference>
<dbReference type="GO" id="GO:0009626">
    <property type="term" value="P:plant-type hypersensitive response"/>
    <property type="evidence" value="ECO:0007669"/>
    <property type="project" value="UniProtKB-ARBA"/>
</dbReference>
<dbReference type="InterPro" id="IPR058922">
    <property type="entry name" value="WHD_DRP"/>
</dbReference>
<evidence type="ECO:0000259" key="7">
    <source>
        <dbReference type="Pfam" id="PF00931"/>
    </source>
</evidence>
<name>A0A5J9SML6_9POAL</name>
<dbReference type="Gramene" id="TVU00231">
    <property type="protein sequence ID" value="TVU00231"/>
    <property type="gene ID" value="EJB05_54339"/>
</dbReference>
<dbReference type="GO" id="GO:0043531">
    <property type="term" value="F:ADP binding"/>
    <property type="evidence" value="ECO:0007669"/>
    <property type="project" value="InterPro"/>
</dbReference>
<sequence length="1158" mass="129874">MAETALSMASSMLKSAASKAAAAAAEEISLLMGVRKDMFMKDELETMQAFLEAPEVITAKKDKLVRVWAKQVRDLSCDIEDCLDEFTVHIGSQSLLEKLKKLKDRHRIAVQIRNLKSRVEEVSCRNTRYNLIKTEASNTTDGLESCMEDIRQLSARNIDEAQLVGFDIPKKKLLEMINIHVDDGDARVVCIVGTGGLGKTTLARKIYDSKEDIAKNFSYRAWIIVSQSFFITDLLKDMIRQFFGADALQKCLEQLGGIAGHLKDLLSSYLRERLMDQRYFIVFDDLWDINAWSVISRIALPSNNSKGCRILVTTRIAGLAKECTSESLIYHLEPLAINDAIKLLLSKTGKTQKDIENNENLRNMVTQLVKKCGFLPLAILTIGGILARKKIEEWEKFDKKIPSELESNPSLEATRRIVTLSYDHLPSHLKPCFLYLSIFPEDFEISRRRLIERWIAEGLVKASIGVAVEEVGENYFDCLISRSMIVPSKVNIEGVVKSCWVHDIMRDITISISRGENFVYTIGDNVPWIAEENFRHVAYHGSKSPTRGMDWSRIRSLTIFSERPTELASSICSQQLRMLRALDLENAQFITTQKDINNVGLLRHLKYLNIGSGQYNQYIYKFPKSIGKLHGLEALDARGTHISKLPTEIIKLQCLRSLRCSKVDWNQNFDHTEPLEFVKDTLCLPFLCTPVFDRKDRSRMVAELHRAYSSHFSGTKGVRVPRGISNLKALQILEVVDLKGTSTKAIKELGELKELRKLSVTTYAASRRKCKTYCEAIQKLPSLRSLCIDAYGYRSPVRSLEWLGSASSLPPLLRSLKLDGSIGVMPDCFKSLAQLVKIGLRWTKLEEDKSIDVLGGMPKLMLLQFYYRAYEGKKLVLRNGAFPSLRKLYIGTQDQLLEIRFEEGASTQMESLEIRGCRLESGINGIKHLPKLKEISLSYDCKVARLAVLQEEVDRHPNQPLLRLQEDRRVHDLGDAEGPEEFFEAVESLPDRDGEGSQASTPTASDSCEDARLGALFFAGPRRCRSKPPRPGSSSTPPVHLLLPLQAAAGFTSHQADGKRQLTSTVAGPNLLRQRGCLVLDACVLFTSMVTGPHLLPQYRALLYCLLAVSCSGFPMQSIVLNKDTDPFVGDASVIEAGIVGHNNKSTDTGVASGRRVK</sequence>
<evidence type="ECO:0000256" key="2">
    <source>
        <dbReference type="ARBA" id="ARBA00022614"/>
    </source>
</evidence>
<dbReference type="PANTHER" id="PTHR23155:SF963">
    <property type="entry name" value="OS06G0287000 PROTEIN"/>
    <property type="match status" value="1"/>
</dbReference>
<dbReference type="AlphaFoldDB" id="A0A5J9SML6"/>
<dbReference type="Proteomes" id="UP000324897">
    <property type="component" value="Unassembled WGS sequence"/>
</dbReference>
<dbReference type="Gene3D" id="1.20.5.4130">
    <property type="match status" value="1"/>
</dbReference>
<dbReference type="OrthoDB" id="693806at2759"/>
<accession>A0A5J9SML6</accession>
<dbReference type="InterPro" id="IPR032675">
    <property type="entry name" value="LRR_dom_sf"/>
</dbReference>
<evidence type="ECO:0000259" key="8">
    <source>
        <dbReference type="Pfam" id="PF18052"/>
    </source>
</evidence>
<feature type="domain" description="Disease resistance protein winged helix" evidence="9">
    <location>
        <begin position="438"/>
        <end position="508"/>
    </location>
</feature>
<keyword evidence="3" id="KW-0677">Repeat</keyword>
<dbReference type="Gene3D" id="3.80.10.10">
    <property type="entry name" value="Ribonuclease Inhibitor"/>
    <property type="match status" value="2"/>
</dbReference>
<dbReference type="Gene3D" id="1.10.10.10">
    <property type="entry name" value="Winged helix-like DNA-binding domain superfamily/Winged helix DNA-binding domain"/>
    <property type="match status" value="1"/>
</dbReference>
<protein>
    <recommendedName>
        <fullName evidence="13">AAA+ ATPase domain-containing protein</fullName>
    </recommendedName>
</protein>
<feature type="domain" description="Disease resistance R13L4/SHOC-2-like LRR" evidence="10">
    <location>
        <begin position="716"/>
        <end position="961"/>
    </location>
</feature>
<dbReference type="InterPro" id="IPR038005">
    <property type="entry name" value="RX-like_CC"/>
</dbReference>
<comment type="caution">
    <text evidence="11">The sequence shown here is derived from an EMBL/GenBank/DDBJ whole genome shotgun (WGS) entry which is preliminary data.</text>
</comment>
<dbReference type="InterPro" id="IPR041118">
    <property type="entry name" value="Rx_N"/>
</dbReference>
<dbReference type="InterPro" id="IPR002182">
    <property type="entry name" value="NB-ARC"/>
</dbReference>
<proteinExistence type="inferred from homology"/>
<keyword evidence="2" id="KW-0433">Leucine-rich repeat</keyword>
<dbReference type="PANTHER" id="PTHR23155">
    <property type="entry name" value="DISEASE RESISTANCE PROTEIN RP"/>
    <property type="match status" value="1"/>
</dbReference>
<dbReference type="PRINTS" id="PR00364">
    <property type="entry name" value="DISEASERSIST"/>
</dbReference>
<dbReference type="InterPro" id="IPR027417">
    <property type="entry name" value="P-loop_NTPase"/>
</dbReference>
<evidence type="ECO:0000259" key="9">
    <source>
        <dbReference type="Pfam" id="PF23559"/>
    </source>
</evidence>
<evidence type="ECO:0000256" key="6">
    <source>
        <dbReference type="ARBA" id="ARBA00023054"/>
    </source>
</evidence>
<evidence type="ECO:0008006" key="13">
    <source>
        <dbReference type="Google" id="ProtNLM"/>
    </source>
</evidence>
<dbReference type="SUPFAM" id="SSF52058">
    <property type="entry name" value="L domain-like"/>
    <property type="match status" value="1"/>
</dbReference>
<evidence type="ECO:0000259" key="10">
    <source>
        <dbReference type="Pfam" id="PF23598"/>
    </source>
</evidence>
<dbReference type="Gene3D" id="3.40.50.300">
    <property type="entry name" value="P-loop containing nucleotide triphosphate hydrolases"/>
    <property type="match status" value="1"/>
</dbReference>
<dbReference type="GO" id="GO:0002758">
    <property type="term" value="P:innate immune response-activating signaling pathway"/>
    <property type="evidence" value="ECO:0007669"/>
    <property type="project" value="UniProtKB-ARBA"/>
</dbReference>
<dbReference type="Pfam" id="PF23598">
    <property type="entry name" value="LRR_14"/>
    <property type="match status" value="2"/>
</dbReference>
<dbReference type="SUPFAM" id="SSF52540">
    <property type="entry name" value="P-loop containing nucleoside triphosphate hydrolases"/>
    <property type="match status" value="1"/>
</dbReference>
<evidence type="ECO:0000256" key="5">
    <source>
        <dbReference type="ARBA" id="ARBA00022821"/>
    </source>
</evidence>
<evidence type="ECO:0000256" key="1">
    <source>
        <dbReference type="ARBA" id="ARBA00008894"/>
    </source>
</evidence>
<dbReference type="InterPro" id="IPR042197">
    <property type="entry name" value="Apaf_helical"/>
</dbReference>
<dbReference type="EMBL" id="RWGY01000621">
    <property type="protein sequence ID" value="TVU00231.1"/>
    <property type="molecule type" value="Genomic_DNA"/>
</dbReference>
<evidence type="ECO:0000256" key="4">
    <source>
        <dbReference type="ARBA" id="ARBA00022741"/>
    </source>
</evidence>
<dbReference type="InterPro" id="IPR044974">
    <property type="entry name" value="Disease_R_plants"/>
</dbReference>
<reference evidence="11 12" key="1">
    <citation type="journal article" date="2019" name="Sci. Rep.">
        <title>A high-quality genome of Eragrostis curvula grass provides insights into Poaceae evolution and supports new strategies to enhance forage quality.</title>
        <authorList>
            <person name="Carballo J."/>
            <person name="Santos B.A.C.M."/>
            <person name="Zappacosta D."/>
            <person name="Garbus I."/>
            <person name="Selva J.P."/>
            <person name="Gallo C.A."/>
            <person name="Diaz A."/>
            <person name="Albertini E."/>
            <person name="Caccamo M."/>
            <person name="Echenique V."/>
        </authorList>
    </citation>
    <scope>NUCLEOTIDE SEQUENCE [LARGE SCALE GENOMIC DNA]</scope>
    <source>
        <strain evidence="12">cv. Victoria</strain>
        <tissue evidence="11">Leaf</tissue>
    </source>
</reference>
<keyword evidence="12" id="KW-1185">Reference proteome</keyword>
<feature type="domain" description="Disease resistance R13L4/SHOC-2-like LRR" evidence="10">
    <location>
        <begin position="554"/>
        <end position="662"/>
    </location>
</feature>
<dbReference type="Pfam" id="PF00931">
    <property type="entry name" value="NB-ARC"/>
    <property type="match status" value="1"/>
</dbReference>
<dbReference type="Pfam" id="PF18052">
    <property type="entry name" value="Rx_N"/>
    <property type="match status" value="1"/>
</dbReference>
<keyword evidence="5" id="KW-0611">Plant defense</keyword>
<dbReference type="FunFam" id="1.10.10.10:FF:000322">
    <property type="entry name" value="Probable disease resistance protein At1g63360"/>
    <property type="match status" value="1"/>
</dbReference>
<dbReference type="GO" id="GO:0042742">
    <property type="term" value="P:defense response to bacterium"/>
    <property type="evidence" value="ECO:0007669"/>
    <property type="project" value="UniProtKB-ARBA"/>
</dbReference>
<dbReference type="InterPro" id="IPR036388">
    <property type="entry name" value="WH-like_DNA-bd_sf"/>
</dbReference>
<keyword evidence="4" id="KW-0547">Nucleotide-binding</keyword>
<evidence type="ECO:0000313" key="12">
    <source>
        <dbReference type="Proteomes" id="UP000324897"/>
    </source>
</evidence>
<feature type="domain" description="Disease resistance N-terminal" evidence="8">
    <location>
        <begin position="13"/>
        <end position="104"/>
    </location>
</feature>
<dbReference type="Gene3D" id="1.10.8.430">
    <property type="entry name" value="Helical domain of apoptotic protease-activating factors"/>
    <property type="match status" value="1"/>
</dbReference>
<feature type="domain" description="NB-ARC" evidence="7">
    <location>
        <begin position="180"/>
        <end position="351"/>
    </location>
</feature>
<organism evidence="11 12">
    <name type="scientific">Eragrostis curvula</name>
    <name type="common">weeping love grass</name>
    <dbReference type="NCBI Taxonomy" id="38414"/>
    <lineage>
        <taxon>Eukaryota</taxon>
        <taxon>Viridiplantae</taxon>
        <taxon>Streptophyta</taxon>
        <taxon>Embryophyta</taxon>
        <taxon>Tracheophyta</taxon>
        <taxon>Spermatophyta</taxon>
        <taxon>Magnoliopsida</taxon>
        <taxon>Liliopsida</taxon>
        <taxon>Poales</taxon>
        <taxon>Poaceae</taxon>
        <taxon>PACMAD clade</taxon>
        <taxon>Chloridoideae</taxon>
        <taxon>Eragrostideae</taxon>
        <taxon>Eragrostidinae</taxon>
        <taxon>Eragrostis</taxon>
    </lineage>
</organism>
<dbReference type="Pfam" id="PF23559">
    <property type="entry name" value="WHD_DRP"/>
    <property type="match status" value="1"/>
</dbReference>
<evidence type="ECO:0000313" key="11">
    <source>
        <dbReference type="EMBL" id="TVU00231.1"/>
    </source>
</evidence>
<evidence type="ECO:0000256" key="3">
    <source>
        <dbReference type="ARBA" id="ARBA00022737"/>
    </source>
</evidence>
<dbReference type="InterPro" id="IPR055414">
    <property type="entry name" value="LRR_R13L4/SHOC2-like"/>
</dbReference>
<gene>
    <name evidence="11" type="ORF">EJB05_54339</name>
</gene>